<feature type="compositionally biased region" description="Gly residues" evidence="1">
    <location>
        <begin position="89"/>
        <end position="104"/>
    </location>
</feature>
<feature type="transmembrane region" description="Helical" evidence="2">
    <location>
        <begin position="120"/>
        <end position="142"/>
    </location>
</feature>
<proteinExistence type="predicted"/>
<dbReference type="Proteomes" id="UP000314294">
    <property type="component" value="Unassembled WGS sequence"/>
</dbReference>
<name>A0A4Z2E4G7_9TELE</name>
<comment type="caution">
    <text evidence="3">The sequence shown here is derived from an EMBL/GenBank/DDBJ whole genome shotgun (WGS) entry which is preliminary data.</text>
</comment>
<keyword evidence="2" id="KW-0472">Membrane</keyword>
<feature type="region of interest" description="Disordered" evidence="1">
    <location>
        <begin position="87"/>
        <end position="111"/>
    </location>
</feature>
<evidence type="ECO:0000313" key="4">
    <source>
        <dbReference type="Proteomes" id="UP000314294"/>
    </source>
</evidence>
<organism evidence="3 4">
    <name type="scientific">Liparis tanakae</name>
    <name type="common">Tanaka's snailfish</name>
    <dbReference type="NCBI Taxonomy" id="230148"/>
    <lineage>
        <taxon>Eukaryota</taxon>
        <taxon>Metazoa</taxon>
        <taxon>Chordata</taxon>
        <taxon>Craniata</taxon>
        <taxon>Vertebrata</taxon>
        <taxon>Euteleostomi</taxon>
        <taxon>Actinopterygii</taxon>
        <taxon>Neopterygii</taxon>
        <taxon>Teleostei</taxon>
        <taxon>Neoteleostei</taxon>
        <taxon>Acanthomorphata</taxon>
        <taxon>Eupercaria</taxon>
        <taxon>Perciformes</taxon>
        <taxon>Cottioidei</taxon>
        <taxon>Cottales</taxon>
        <taxon>Liparidae</taxon>
        <taxon>Liparis</taxon>
    </lineage>
</organism>
<evidence type="ECO:0000313" key="3">
    <source>
        <dbReference type="EMBL" id="TNN23631.1"/>
    </source>
</evidence>
<dbReference type="AlphaFoldDB" id="A0A4Z2E4G7"/>
<sequence length="161" mass="16585">MFPSVPPPVSLRVLGRSHSVQELRCPSSASLGSVLLASVSPTFSAHRRGGGWARGTGRGRGGCAPAETLADKKSAMAGVVFEGMPETAAGGGGGGRGGGGGGGMLNRRRSKARRRKRKELFAIQMCFAGVLLGLVVGLKAVAQKAGEGTSEKEKNNMFYLQ</sequence>
<dbReference type="EMBL" id="SRLO01017848">
    <property type="protein sequence ID" value="TNN23631.1"/>
    <property type="molecule type" value="Genomic_DNA"/>
</dbReference>
<evidence type="ECO:0000256" key="2">
    <source>
        <dbReference type="SAM" id="Phobius"/>
    </source>
</evidence>
<gene>
    <name evidence="3" type="ORF">EYF80_066247</name>
</gene>
<reference evidence="3 4" key="1">
    <citation type="submission" date="2019-03" db="EMBL/GenBank/DDBJ databases">
        <title>First draft genome of Liparis tanakae, snailfish: a comprehensive survey of snailfish specific genes.</title>
        <authorList>
            <person name="Kim W."/>
            <person name="Song I."/>
            <person name="Jeong J.-H."/>
            <person name="Kim D."/>
            <person name="Kim S."/>
            <person name="Ryu S."/>
            <person name="Song J.Y."/>
            <person name="Lee S.K."/>
        </authorList>
    </citation>
    <scope>NUCLEOTIDE SEQUENCE [LARGE SCALE GENOMIC DNA]</scope>
    <source>
        <tissue evidence="3">Muscle</tissue>
    </source>
</reference>
<keyword evidence="4" id="KW-1185">Reference proteome</keyword>
<keyword evidence="2" id="KW-1133">Transmembrane helix</keyword>
<protein>
    <submittedName>
        <fullName evidence="3">Uncharacterized protein</fullName>
    </submittedName>
</protein>
<evidence type="ECO:0000256" key="1">
    <source>
        <dbReference type="SAM" id="MobiDB-lite"/>
    </source>
</evidence>
<accession>A0A4Z2E4G7</accession>
<keyword evidence="2" id="KW-0812">Transmembrane</keyword>